<dbReference type="Proteomes" id="UP000034265">
    <property type="component" value="Unassembled WGS sequence"/>
</dbReference>
<proteinExistence type="predicted"/>
<protein>
    <submittedName>
        <fullName evidence="2">Conserved membrane protein, multidrug efflux associated</fullName>
    </submittedName>
</protein>
<dbReference type="InterPro" id="IPR010390">
    <property type="entry name" value="ABC-2_transporter-like"/>
</dbReference>
<dbReference type="AlphaFoldDB" id="A0A0G1TSG9"/>
<name>A0A0G1TSG9_9BACT</name>
<keyword evidence="1" id="KW-0472">Membrane</keyword>
<feature type="transmembrane region" description="Helical" evidence="1">
    <location>
        <begin position="214"/>
        <end position="230"/>
    </location>
</feature>
<keyword evidence="1" id="KW-0812">Transmembrane</keyword>
<feature type="transmembrane region" description="Helical" evidence="1">
    <location>
        <begin position="12"/>
        <end position="34"/>
    </location>
</feature>
<dbReference type="PANTHER" id="PTHR36833">
    <property type="entry name" value="SLR0610 PROTEIN-RELATED"/>
    <property type="match status" value="1"/>
</dbReference>
<feature type="transmembrane region" description="Helical" evidence="1">
    <location>
        <begin position="131"/>
        <end position="150"/>
    </location>
</feature>
<evidence type="ECO:0000256" key="1">
    <source>
        <dbReference type="SAM" id="Phobius"/>
    </source>
</evidence>
<feature type="transmembrane region" description="Helical" evidence="1">
    <location>
        <begin position="189"/>
        <end position="208"/>
    </location>
</feature>
<feature type="transmembrane region" description="Helical" evidence="1">
    <location>
        <begin position="46"/>
        <end position="64"/>
    </location>
</feature>
<evidence type="ECO:0000313" key="3">
    <source>
        <dbReference type="Proteomes" id="UP000034265"/>
    </source>
</evidence>
<comment type="caution">
    <text evidence="2">The sequence shown here is derived from an EMBL/GenBank/DDBJ whole genome shotgun (WGS) entry which is preliminary data.</text>
</comment>
<accession>A0A0G1TSG9</accession>
<evidence type="ECO:0000313" key="2">
    <source>
        <dbReference type="EMBL" id="KKU84761.1"/>
    </source>
</evidence>
<dbReference type="EMBL" id="LCOT01000004">
    <property type="protein sequence ID" value="KKU84761.1"/>
    <property type="molecule type" value="Genomic_DNA"/>
</dbReference>
<feature type="transmembrane region" description="Helical" evidence="1">
    <location>
        <begin position="103"/>
        <end position="119"/>
    </location>
</feature>
<gene>
    <name evidence="2" type="ORF">UY11_C0004G0003</name>
</gene>
<dbReference type="Pfam" id="PF06182">
    <property type="entry name" value="ABC2_membrane_6"/>
    <property type="match status" value="1"/>
</dbReference>
<sequence length="246" mass="27862">MGEMEFRFNLLIWSVINVFWSASFILMINLIYANVNSIAGWDKTQATVLVIIQNIFVGIIWFFVIPSLRDLSHKIRKGELDFILTKPVDASFVLSVHKQEFDSYVRVVTLIVALCLYLARNSFSISPLSIVAFAVAFVSGLVIIYSLFFLLTTTNFWFIGIFNFDHLFMNAMDIATFPSQMFSGATKLIFVYLIPTLFIATLPTQILLGQISPVAALIPVAVAVVFYYLSQKFWNFALRHYSSASS</sequence>
<organism evidence="2 3">
    <name type="scientific">Candidatus Amesbacteria bacterium GW2011_GWC2_47_8</name>
    <dbReference type="NCBI Taxonomy" id="1618367"/>
    <lineage>
        <taxon>Bacteria</taxon>
        <taxon>Candidatus Amesiibacteriota</taxon>
    </lineage>
</organism>
<dbReference type="PANTHER" id="PTHR36833:SF2">
    <property type="entry name" value="SLR0610 PROTEIN"/>
    <property type="match status" value="1"/>
</dbReference>
<keyword evidence="1" id="KW-1133">Transmembrane helix</keyword>
<reference evidence="2 3" key="1">
    <citation type="journal article" date="2015" name="Nature">
        <title>rRNA introns, odd ribosomes, and small enigmatic genomes across a large radiation of phyla.</title>
        <authorList>
            <person name="Brown C.T."/>
            <person name="Hug L.A."/>
            <person name="Thomas B.C."/>
            <person name="Sharon I."/>
            <person name="Castelle C.J."/>
            <person name="Singh A."/>
            <person name="Wilkins M.J."/>
            <person name="Williams K.H."/>
            <person name="Banfield J.F."/>
        </authorList>
    </citation>
    <scope>NUCLEOTIDE SEQUENCE [LARGE SCALE GENOMIC DNA]</scope>
</reference>